<evidence type="ECO:0008006" key="3">
    <source>
        <dbReference type="Google" id="ProtNLM"/>
    </source>
</evidence>
<gene>
    <name evidence="1" type="ORF">N825_04200</name>
</gene>
<evidence type="ECO:0000313" key="1">
    <source>
        <dbReference type="EMBL" id="EWY39728.1"/>
    </source>
</evidence>
<organism evidence="1 2">
    <name type="scientific">Skermanella stibiiresistens SB22</name>
    <dbReference type="NCBI Taxonomy" id="1385369"/>
    <lineage>
        <taxon>Bacteria</taxon>
        <taxon>Pseudomonadati</taxon>
        <taxon>Pseudomonadota</taxon>
        <taxon>Alphaproteobacteria</taxon>
        <taxon>Rhodospirillales</taxon>
        <taxon>Azospirillaceae</taxon>
        <taxon>Skermanella</taxon>
    </lineage>
</organism>
<keyword evidence="2" id="KW-1185">Reference proteome</keyword>
<comment type="caution">
    <text evidence="1">The sequence shown here is derived from an EMBL/GenBank/DDBJ whole genome shotgun (WGS) entry which is preliminary data.</text>
</comment>
<dbReference type="Proteomes" id="UP000019486">
    <property type="component" value="Unassembled WGS sequence"/>
</dbReference>
<protein>
    <recommendedName>
        <fullName evidence="3">Twin-arginine translocation pathway signal</fullName>
    </recommendedName>
</protein>
<dbReference type="PATRIC" id="fig|1385369.3.peg.3065"/>
<dbReference type="EMBL" id="AVFL01000010">
    <property type="protein sequence ID" value="EWY39728.1"/>
    <property type="molecule type" value="Genomic_DNA"/>
</dbReference>
<dbReference type="STRING" id="1385369.N825_04200"/>
<dbReference type="InterPro" id="IPR006311">
    <property type="entry name" value="TAT_signal"/>
</dbReference>
<evidence type="ECO:0000313" key="2">
    <source>
        <dbReference type="Proteomes" id="UP000019486"/>
    </source>
</evidence>
<dbReference type="NCBIfam" id="TIGR01409">
    <property type="entry name" value="TAT_signal_seq"/>
    <property type="match status" value="1"/>
</dbReference>
<dbReference type="RefSeq" id="WP_037453287.1">
    <property type="nucleotide sequence ID" value="NZ_AVFL01000010.1"/>
</dbReference>
<sequence length="183" mass="20033">MRTIDKRLKVTRRNFLKSGAAAAGVTALATGTVVIDPNGAWAMSAKTLKPDTMVTLVRMARDLYPHDRLGDIHYARAIEPYDAKAGADETLKRLIEEGISGLNQAAQAKHASPYAAVAEEGDRVALLKSMEATPFFQKIRGDMVVAVYNQPEVWTKLGYEGSSAEHGGYIHRGFDDIDWLKDA</sequence>
<reference evidence="1 2" key="1">
    <citation type="submission" date="2013-08" db="EMBL/GenBank/DDBJ databases">
        <title>The genome sequence of Skermanella stibiiresistens.</title>
        <authorList>
            <person name="Zhu W."/>
            <person name="Wang G."/>
        </authorList>
    </citation>
    <scope>NUCLEOTIDE SEQUENCE [LARGE SCALE GENOMIC DNA]</scope>
    <source>
        <strain evidence="1 2">SB22</strain>
    </source>
</reference>
<dbReference type="InterPro" id="IPR019546">
    <property type="entry name" value="TAT_signal_bac_arc"/>
</dbReference>
<dbReference type="PROSITE" id="PS51318">
    <property type="entry name" value="TAT"/>
    <property type="match status" value="1"/>
</dbReference>
<name>W9H7F7_9PROT</name>
<dbReference type="Pfam" id="PF10518">
    <property type="entry name" value="TAT_signal"/>
    <property type="match status" value="1"/>
</dbReference>
<proteinExistence type="predicted"/>
<dbReference type="AlphaFoldDB" id="W9H7F7"/>
<accession>W9H7F7</accession>
<dbReference type="OrthoDB" id="4929908at2"/>